<dbReference type="Pfam" id="PF03840">
    <property type="entry name" value="SecG"/>
    <property type="match status" value="1"/>
</dbReference>
<comment type="function">
    <text evidence="11 12">Involved in protein export. Participates in an early event of protein translocation.</text>
</comment>
<dbReference type="GO" id="GO:0043952">
    <property type="term" value="P:protein transport by the Sec complex"/>
    <property type="evidence" value="ECO:0007669"/>
    <property type="project" value="TreeGrafter"/>
</dbReference>
<keyword evidence="9 12" id="KW-0811">Translocation</keyword>
<evidence type="ECO:0000313" key="15">
    <source>
        <dbReference type="Proteomes" id="UP001141619"/>
    </source>
</evidence>
<sequence>MQTVLLVIHLIVALALVCTVLLQRSEGGALGIGGGPGGLMTARGAANLLTRTTAILAGCFFLTSLALSIIAGHSERGGSIMDRTKPAVSGTAPAAPASPPVPVNPEVPISE</sequence>
<keyword evidence="7 12" id="KW-0653">Protein transport</keyword>
<evidence type="ECO:0000256" key="10">
    <source>
        <dbReference type="ARBA" id="ARBA00023136"/>
    </source>
</evidence>
<evidence type="ECO:0000256" key="9">
    <source>
        <dbReference type="ARBA" id="ARBA00023010"/>
    </source>
</evidence>
<reference evidence="14" key="1">
    <citation type="submission" date="2022-08" db="EMBL/GenBank/DDBJ databases">
        <authorList>
            <person name="Vandamme P."/>
            <person name="Hettiarachchi A."/>
            <person name="Peeters C."/>
            <person name="Cnockaert M."/>
            <person name="Carlier A."/>
        </authorList>
    </citation>
    <scope>NUCLEOTIDE SEQUENCE</scope>
    <source>
        <strain evidence="14">LMG 31809</strain>
    </source>
</reference>
<feature type="transmembrane region" description="Helical" evidence="12">
    <location>
        <begin position="51"/>
        <end position="71"/>
    </location>
</feature>
<evidence type="ECO:0000256" key="8">
    <source>
        <dbReference type="ARBA" id="ARBA00022989"/>
    </source>
</evidence>
<evidence type="ECO:0000256" key="4">
    <source>
        <dbReference type="ARBA" id="ARBA00022448"/>
    </source>
</evidence>
<dbReference type="AlphaFoldDB" id="A0A9X3TXW0"/>
<feature type="region of interest" description="Disordered" evidence="13">
    <location>
        <begin position="77"/>
        <end position="111"/>
    </location>
</feature>
<keyword evidence="15" id="KW-1185">Reference proteome</keyword>
<gene>
    <name evidence="14" type="primary">secG</name>
    <name evidence="14" type="ORF">NYP16_07505</name>
</gene>
<dbReference type="NCBIfam" id="TIGR00810">
    <property type="entry name" value="secG"/>
    <property type="match status" value="1"/>
</dbReference>
<comment type="subcellular location">
    <subcellularLocation>
        <location evidence="1 12">Cell membrane</location>
        <topology evidence="1 12">Multi-pass membrane protein</topology>
    </subcellularLocation>
</comment>
<evidence type="ECO:0000256" key="11">
    <source>
        <dbReference type="ARBA" id="ARBA00025182"/>
    </source>
</evidence>
<evidence type="ECO:0000256" key="7">
    <source>
        <dbReference type="ARBA" id="ARBA00022927"/>
    </source>
</evidence>
<evidence type="ECO:0000256" key="3">
    <source>
        <dbReference type="ARBA" id="ARBA00017876"/>
    </source>
</evidence>
<evidence type="ECO:0000256" key="1">
    <source>
        <dbReference type="ARBA" id="ARBA00004651"/>
    </source>
</evidence>
<organism evidence="14 15">
    <name type="scientific">Govanella unica</name>
    <dbReference type="NCBI Taxonomy" id="2975056"/>
    <lineage>
        <taxon>Bacteria</taxon>
        <taxon>Pseudomonadati</taxon>
        <taxon>Pseudomonadota</taxon>
        <taxon>Alphaproteobacteria</taxon>
        <taxon>Emcibacterales</taxon>
        <taxon>Govanellaceae</taxon>
        <taxon>Govanella</taxon>
    </lineage>
</organism>
<keyword evidence="8 12" id="KW-1133">Transmembrane helix</keyword>
<dbReference type="PRINTS" id="PR01651">
    <property type="entry name" value="SECGEXPORT"/>
</dbReference>
<proteinExistence type="inferred from homology"/>
<dbReference type="PANTHER" id="PTHR34182:SF1">
    <property type="entry name" value="PROTEIN-EXPORT MEMBRANE PROTEIN SECG"/>
    <property type="match status" value="1"/>
</dbReference>
<evidence type="ECO:0000313" key="14">
    <source>
        <dbReference type="EMBL" id="MDA5193796.1"/>
    </source>
</evidence>
<evidence type="ECO:0000256" key="5">
    <source>
        <dbReference type="ARBA" id="ARBA00022475"/>
    </source>
</evidence>
<evidence type="ECO:0000256" key="6">
    <source>
        <dbReference type="ARBA" id="ARBA00022692"/>
    </source>
</evidence>
<comment type="caution">
    <text evidence="12">Lacks conserved residue(s) required for the propagation of feature annotation.</text>
</comment>
<keyword evidence="4 12" id="KW-0813">Transport</keyword>
<dbReference type="GO" id="GO:0005886">
    <property type="term" value="C:plasma membrane"/>
    <property type="evidence" value="ECO:0007669"/>
    <property type="project" value="UniProtKB-SubCell"/>
</dbReference>
<feature type="compositionally biased region" description="Low complexity" evidence="13">
    <location>
        <begin position="86"/>
        <end position="95"/>
    </location>
</feature>
<keyword evidence="6 12" id="KW-0812">Transmembrane</keyword>
<feature type="compositionally biased region" description="Pro residues" evidence="13">
    <location>
        <begin position="96"/>
        <end position="105"/>
    </location>
</feature>
<evidence type="ECO:0000256" key="12">
    <source>
        <dbReference type="RuleBase" id="RU365087"/>
    </source>
</evidence>
<comment type="similarity">
    <text evidence="2 12">Belongs to the SecG family.</text>
</comment>
<accession>A0A9X3TXW0</accession>
<comment type="caution">
    <text evidence="14">The sequence shown here is derived from an EMBL/GenBank/DDBJ whole genome shotgun (WGS) entry which is preliminary data.</text>
</comment>
<dbReference type="PANTHER" id="PTHR34182">
    <property type="entry name" value="PROTEIN-EXPORT MEMBRANE PROTEIN SECG"/>
    <property type="match status" value="1"/>
</dbReference>
<dbReference type="GO" id="GO:0015450">
    <property type="term" value="F:protein-transporting ATPase activity"/>
    <property type="evidence" value="ECO:0007669"/>
    <property type="project" value="UniProtKB-UniRule"/>
</dbReference>
<evidence type="ECO:0000256" key="2">
    <source>
        <dbReference type="ARBA" id="ARBA00008445"/>
    </source>
</evidence>
<dbReference type="InterPro" id="IPR004692">
    <property type="entry name" value="SecG"/>
</dbReference>
<keyword evidence="5 12" id="KW-1003">Cell membrane</keyword>
<evidence type="ECO:0000256" key="13">
    <source>
        <dbReference type="SAM" id="MobiDB-lite"/>
    </source>
</evidence>
<dbReference type="GO" id="GO:0009306">
    <property type="term" value="P:protein secretion"/>
    <property type="evidence" value="ECO:0007669"/>
    <property type="project" value="UniProtKB-UniRule"/>
</dbReference>
<name>A0A9X3TXW0_9PROT</name>
<protein>
    <recommendedName>
        <fullName evidence="3 12">Protein-export membrane protein SecG</fullName>
    </recommendedName>
</protein>
<dbReference type="Proteomes" id="UP001141619">
    <property type="component" value="Unassembled WGS sequence"/>
</dbReference>
<dbReference type="RefSeq" id="WP_274943490.1">
    <property type="nucleotide sequence ID" value="NZ_JANWOI010000002.1"/>
</dbReference>
<dbReference type="GO" id="GO:0065002">
    <property type="term" value="P:intracellular protein transmembrane transport"/>
    <property type="evidence" value="ECO:0007669"/>
    <property type="project" value="TreeGrafter"/>
</dbReference>
<reference evidence="14" key="2">
    <citation type="journal article" date="2023" name="Syst. Appl. Microbiol.">
        <title>Govania unica gen. nov., sp. nov., a rare biosphere bacterium that represents a novel family in the class Alphaproteobacteria.</title>
        <authorList>
            <person name="Vandamme P."/>
            <person name="Peeters C."/>
            <person name="Hettiarachchi A."/>
            <person name="Cnockaert M."/>
            <person name="Carlier A."/>
        </authorList>
    </citation>
    <scope>NUCLEOTIDE SEQUENCE</scope>
    <source>
        <strain evidence="14">LMG 31809</strain>
    </source>
</reference>
<keyword evidence="10 12" id="KW-0472">Membrane</keyword>
<dbReference type="EMBL" id="JANWOI010000002">
    <property type="protein sequence ID" value="MDA5193796.1"/>
    <property type="molecule type" value="Genomic_DNA"/>
</dbReference>